<name>A0A381XG56_9ZZZZ</name>
<feature type="transmembrane region" description="Helical" evidence="1">
    <location>
        <begin position="14"/>
        <end position="33"/>
    </location>
</feature>
<evidence type="ECO:0000313" key="2">
    <source>
        <dbReference type="EMBL" id="SVA63522.1"/>
    </source>
</evidence>
<dbReference type="SUPFAM" id="SSF52317">
    <property type="entry name" value="Class I glutamine amidotransferase-like"/>
    <property type="match status" value="1"/>
</dbReference>
<accession>A0A381XG56</accession>
<dbReference type="InterPro" id="IPR029062">
    <property type="entry name" value="Class_I_gatase-like"/>
</dbReference>
<dbReference type="PANTHER" id="PTHR37947">
    <property type="entry name" value="BLL2462 PROTEIN"/>
    <property type="match status" value="1"/>
</dbReference>
<protein>
    <recommendedName>
        <fullName evidence="3">VWA domain-containing protein</fullName>
    </recommendedName>
</protein>
<dbReference type="PANTHER" id="PTHR37947:SF1">
    <property type="entry name" value="BLL2462 PROTEIN"/>
    <property type="match status" value="1"/>
</dbReference>
<sequence>MFEYDSIVFKSPEWLPVALGVSALVILVSLWGYGRARLPMHLKVTGITLKTLGIALLCFCLLEPELVQEKAKPGANFIAVLADNSQGMVIRDAGSTTSRAEELSKALKSQPGDWQEALDENFQIRRYTFDTRLRTTGDFDSLDFKGRASSLIGSTRNLGQRFSGRPLAGILVFSDGNATDLESLNDGLGPLPPVYPVVMGKESLIKDISITSVKVTSSTFEDAPVSIHCYLKAPGFPDDQIEVRLFDPEGKLLDSKLLDTPPLDTPLPAAGKAMKIEFEVKPEALGVSFYTVEVRQAERPEGQAVEEEATMANNRLVVAVERRKEPYRILYVAGRPNWEYKFLKRALDDDPQIDLVGLIRIAKREPKFVFLGREGESSNPLFKGFRGDEEEEGSYDKPRLKRLNVKDEDELKEGFPKSAGELFGYHAIILDDL</sequence>
<keyword evidence="1" id="KW-0812">Transmembrane</keyword>
<organism evidence="2">
    <name type="scientific">marine metagenome</name>
    <dbReference type="NCBI Taxonomy" id="408172"/>
    <lineage>
        <taxon>unclassified sequences</taxon>
        <taxon>metagenomes</taxon>
        <taxon>ecological metagenomes</taxon>
    </lineage>
</organism>
<reference evidence="2" key="1">
    <citation type="submission" date="2018-05" db="EMBL/GenBank/DDBJ databases">
        <authorList>
            <person name="Lanie J.A."/>
            <person name="Ng W.-L."/>
            <person name="Kazmierczak K.M."/>
            <person name="Andrzejewski T.M."/>
            <person name="Davidsen T.M."/>
            <person name="Wayne K.J."/>
            <person name="Tettelin H."/>
            <person name="Glass J.I."/>
            <person name="Rusch D."/>
            <person name="Podicherti R."/>
            <person name="Tsui H.-C.T."/>
            <person name="Winkler M.E."/>
        </authorList>
    </citation>
    <scope>NUCLEOTIDE SEQUENCE</scope>
</reference>
<evidence type="ECO:0000256" key="1">
    <source>
        <dbReference type="SAM" id="Phobius"/>
    </source>
</evidence>
<dbReference type="EMBL" id="UINC01015001">
    <property type="protein sequence ID" value="SVA63522.1"/>
    <property type="molecule type" value="Genomic_DNA"/>
</dbReference>
<evidence type="ECO:0008006" key="3">
    <source>
        <dbReference type="Google" id="ProtNLM"/>
    </source>
</evidence>
<feature type="non-terminal residue" evidence="2">
    <location>
        <position position="433"/>
    </location>
</feature>
<proteinExistence type="predicted"/>
<keyword evidence="1" id="KW-1133">Transmembrane helix</keyword>
<dbReference type="AlphaFoldDB" id="A0A381XG56"/>
<keyword evidence="1" id="KW-0472">Membrane</keyword>
<gene>
    <name evidence="2" type="ORF">METZ01_LOCUS116376</name>
</gene>